<reference evidence="8 9" key="1">
    <citation type="submission" date="2020-04" db="EMBL/GenBank/DDBJ databases">
        <title>Plant Genome Project.</title>
        <authorList>
            <person name="Zhang R.-G."/>
        </authorList>
    </citation>
    <scope>NUCLEOTIDE SEQUENCE [LARGE SCALE GENOMIC DNA]</scope>
    <source>
        <strain evidence="8">YNK0</strain>
        <tissue evidence="8">Leaf</tissue>
    </source>
</reference>
<dbReference type="AlphaFoldDB" id="A0A834Y7P5"/>
<evidence type="ECO:0000256" key="2">
    <source>
        <dbReference type="ARBA" id="ARBA00007635"/>
    </source>
</evidence>
<evidence type="ECO:0000313" key="9">
    <source>
        <dbReference type="Proteomes" id="UP000655225"/>
    </source>
</evidence>
<feature type="transmembrane region" description="Helical" evidence="6">
    <location>
        <begin position="64"/>
        <end position="84"/>
    </location>
</feature>
<accession>A0A834Y7P5</accession>
<dbReference type="Gene3D" id="1.10.3730.20">
    <property type="match status" value="1"/>
</dbReference>
<feature type="transmembrane region" description="Helical" evidence="6">
    <location>
        <begin position="96"/>
        <end position="116"/>
    </location>
</feature>
<dbReference type="GO" id="GO:0022857">
    <property type="term" value="F:transmembrane transporter activity"/>
    <property type="evidence" value="ECO:0007669"/>
    <property type="project" value="InterPro"/>
</dbReference>
<dbReference type="EMBL" id="JABCRI010000529">
    <property type="protein sequence ID" value="KAF8369757.1"/>
    <property type="molecule type" value="Genomic_DNA"/>
</dbReference>
<keyword evidence="9" id="KW-1185">Reference proteome</keyword>
<feature type="transmembrane region" description="Helical" evidence="6">
    <location>
        <begin position="187"/>
        <end position="205"/>
    </location>
</feature>
<comment type="similarity">
    <text evidence="2 6">Belongs to the drug/metabolite transporter (DMT) superfamily. Plant drug/metabolite exporter (P-DME) (TC 2.A.7.4) family.</text>
</comment>
<dbReference type="OrthoDB" id="1931790at2759"/>
<dbReference type="InterPro" id="IPR000620">
    <property type="entry name" value="EamA_dom"/>
</dbReference>
<name>A0A834Y7P5_TETSI</name>
<dbReference type="InterPro" id="IPR030184">
    <property type="entry name" value="WAT1-related"/>
</dbReference>
<sequence>MFCELRMEKLEISKVSSQAKISGTLVAFAGATLMTIYKGIVIISPPSHPSHRSANSSLFLDKDWIKGSLLLITSYISLAAFYILQTATIKKYPAPISLTSLTCLMGTLQAVVMTLVLDHKASSWRMNWDIRLLAPIYSGIMIYGVTTYVQLLVIRRKGPVFMTAFRPLSTISVAVMGLIILGEELHLGDITGSILIFLGLYMMLWGKKKEKEKKPIKTEKCDQGVEIEPPIIKIEENIAKT</sequence>
<evidence type="ECO:0000256" key="4">
    <source>
        <dbReference type="ARBA" id="ARBA00022989"/>
    </source>
</evidence>
<dbReference type="PANTHER" id="PTHR31218">
    <property type="entry name" value="WAT1-RELATED PROTEIN"/>
    <property type="match status" value="1"/>
</dbReference>
<comment type="caution">
    <text evidence="8">The sequence shown here is derived from an EMBL/GenBank/DDBJ whole genome shotgun (WGS) entry which is preliminary data.</text>
</comment>
<dbReference type="GO" id="GO:0016020">
    <property type="term" value="C:membrane"/>
    <property type="evidence" value="ECO:0007669"/>
    <property type="project" value="UniProtKB-SubCell"/>
</dbReference>
<organism evidence="8 9">
    <name type="scientific">Tetracentron sinense</name>
    <name type="common">Spur-leaf</name>
    <dbReference type="NCBI Taxonomy" id="13715"/>
    <lineage>
        <taxon>Eukaryota</taxon>
        <taxon>Viridiplantae</taxon>
        <taxon>Streptophyta</taxon>
        <taxon>Embryophyta</taxon>
        <taxon>Tracheophyta</taxon>
        <taxon>Spermatophyta</taxon>
        <taxon>Magnoliopsida</taxon>
        <taxon>Trochodendrales</taxon>
        <taxon>Trochodendraceae</taxon>
        <taxon>Tetracentron</taxon>
    </lineage>
</organism>
<dbReference type="SUPFAM" id="SSF103481">
    <property type="entry name" value="Multidrug resistance efflux transporter EmrE"/>
    <property type="match status" value="1"/>
</dbReference>
<protein>
    <recommendedName>
        <fullName evidence="6">WAT1-related protein</fullName>
    </recommendedName>
</protein>
<keyword evidence="4 6" id="KW-1133">Transmembrane helix</keyword>
<gene>
    <name evidence="8" type="ORF">HHK36_032221</name>
</gene>
<dbReference type="OMA" id="STHAEWI"/>
<feature type="domain" description="EamA" evidence="7">
    <location>
        <begin position="66"/>
        <end position="204"/>
    </location>
</feature>
<keyword evidence="3 6" id="KW-0812">Transmembrane</keyword>
<evidence type="ECO:0000256" key="1">
    <source>
        <dbReference type="ARBA" id="ARBA00004141"/>
    </source>
</evidence>
<feature type="transmembrane region" description="Helical" evidence="6">
    <location>
        <begin position="136"/>
        <end position="154"/>
    </location>
</feature>
<evidence type="ECO:0000259" key="7">
    <source>
        <dbReference type="Pfam" id="PF00892"/>
    </source>
</evidence>
<dbReference type="Pfam" id="PF00892">
    <property type="entry name" value="EamA"/>
    <property type="match status" value="1"/>
</dbReference>
<dbReference type="InterPro" id="IPR037185">
    <property type="entry name" value="EmrE-like"/>
</dbReference>
<evidence type="ECO:0000313" key="8">
    <source>
        <dbReference type="EMBL" id="KAF8369757.1"/>
    </source>
</evidence>
<dbReference type="Proteomes" id="UP000655225">
    <property type="component" value="Unassembled WGS sequence"/>
</dbReference>
<feature type="transmembrane region" description="Helical" evidence="6">
    <location>
        <begin position="21"/>
        <end position="44"/>
    </location>
</feature>
<comment type="subcellular location">
    <subcellularLocation>
        <location evidence="1 6">Membrane</location>
        <topology evidence="1 6">Multi-pass membrane protein</topology>
    </subcellularLocation>
</comment>
<evidence type="ECO:0000256" key="6">
    <source>
        <dbReference type="RuleBase" id="RU363077"/>
    </source>
</evidence>
<feature type="transmembrane region" description="Helical" evidence="6">
    <location>
        <begin position="161"/>
        <end position="181"/>
    </location>
</feature>
<evidence type="ECO:0000256" key="3">
    <source>
        <dbReference type="ARBA" id="ARBA00022692"/>
    </source>
</evidence>
<keyword evidence="5 6" id="KW-0472">Membrane</keyword>
<evidence type="ECO:0000256" key="5">
    <source>
        <dbReference type="ARBA" id="ARBA00023136"/>
    </source>
</evidence>
<proteinExistence type="inferred from homology"/>